<name>A0ABZ1HW94_9PSEU</name>
<dbReference type="EMBL" id="CP142149">
    <property type="protein sequence ID" value="WSE26502.1"/>
    <property type="molecule type" value="Genomic_DNA"/>
</dbReference>
<dbReference type="Proteomes" id="UP001330812">
    <property type="component" value="Chromosome"/>
</dbReference>
<organism evidence="1 2">
    <name type="scientific">Amycolatopsis rhabdoformis</name>
    <dbReference type="NCBI Taxonomy" id="1448059"/>
    <lineage>
        <taxon>Bacteria</taxon>
        <taxon>Bacillati</taxon>
        <taxon>Actinomycetota</taxon>
        <taxon>Actinomycetes</taxon>
        <taxon>Pseudonocardiales</taxon>
        <taxon>Pseudonocardiaceae</taxon>
        <taxon>Amycolatopsis</taxon>
    </lineage>
</organism>
<dbReference type="RefSeq" id="WP_326565473.1">
    <property type="nucleotide sequence ID" value="NZ_CP142149.1"/>
</dbReference>
<reference evidence="1 2" key="1">
    <citation type="journal article" date="2015" name="Int. J. Syst. Evol. Microbiol.">
        <title>Amycolatopsis rhabdoformis sp. nov., an actinomycete isolated from a tropical forest soil.</title>
        <authorList>
            <person name="Souza W.R."/>
            <person name="Silva R.E."/>
            <person name="Goodfellow M."/>
            <person name="Busarakam K."/>
            <person name="Figueiro F.S."/>
            <person name="Ferreira D."/>
            <person name="Rodrigues-Filho E."/>
            <person name="Moraes L.A.B."/>
            <person name="Zucchi T.D."/>
        </authorList>
    </citation>
    <scope>NUCLEOTIDE SEQUENCE [LARGE SCALE GENOMIC DNA]</scope>
    <source>
        <strain evidence="1 2">NCIMB 14900</strain>
    </source>
</reference>
<proteinExistence type="predicted"/>
<keyword evidence="2" id="KW-1185">Reference proteome</keyword>
<evidence type="ECO:0000313" key="2">
    <source>
        <dbReference type="Proteomes" id="UP001330812"/>
    </source>
</evidence>
<gene>
    <name evidence="1" type="ORF">VSH64_26870</name>
</gene>
<protein>
    <submittedName>
        <fullName evidence="1">Uncharacterized protein</fullName>
    </submittedName>
</protein>
<accession>A0ABZ1HW94</accession>
<evidence type="ECO:0000313" key="1">
    <source>
        <dbReference type="EMBL" id="WSE26502.1"/>
    </source>
</evidence>
<sequence>MSLLDEVLDAHGGLARWRQFSEVTATIVTGGEFWGLKGLVQDPNPRRMTVSLVREEASLHPFGAPDQRTHFTPERIAIEKLDGTVVASRDNPRESFEGHELTTPWDPLHRAYFNGYALWTYLTTPFLLAGEGFSVVEAEPVWEGGERWEVLEATFPESVASHSRVQRFYFGPDFLVRRHDYHVDIAGGLPGVQYTDDHERFAGLSFPTRRRAYRGETVMVAIDLSEISLR</sequence>